<dbReference type="AlphaFoldDB" id="A0AAD6YX08"/>
<proteinExistence type="predicted"/>
<keyword evidence="2" id="KW-1185">Reference proteome</keyword>
<accession>A0AAD6YX08</accession>
<sequence>MPNHANINVPNLYDNWTYQVMLNVPTFVRSEVQHLVILYNKGQTTAATDNLSWPIFLDL</sequence>
<reference evidence="1" key="1">
    <citation type="submission" date="2023-03" db="EMBL/GenBank/DDBJ databases">
        <title>Massive genome expansion in bonnet fungi (Mycena s.s.) driven by repeated elements and novel gene families across ecological guilds.</title>
        <authorList>
            <consortium name="Lawrence Berkeley National Laboratory"/>
            <person name="Harder C.B."/>
            <person name="Miyauchi S."/>
            <person name="Viragh M."/>
            <person name="Kuo A."/>
            <person name="Thoen E."/>
            <person name="Andreopoulos B."/>
            <person name="Lu D."/>
            <person name="Skrede I."/>
            <person name="Drula E."/>
            <person name="Henrissat B."/>
            <person name="Morin E."/>
            <person name="Kohler A."/>
            <person name="Barry K."/>
            <person name="LaButti K."/>
            <person name="Morin E."/>
            <person name="Salamov A."/>
            <person name="Lipzen A."/>
            <person name="Mereny Z."/>
            <person name="Hegedus B."/>
            <person name="Baldrian P."/>
            <person name="Stursova M."/>
            <person name="Weitz H."/>
            <person name="Taylor A."/>
            <person name="Grigoriev I.V."/>
            <person name="Nagy L.G."/>
            <person name="Martin F."/>
            <person name="Kauserud H."/>
        </authorList>
    </citation>
    <scope>NUCLEOTIDE SEQUENCE</scope>
    <source>
        <strain evidence="1">CBHHK002</strain>
    </source>
</reference>
<evidence type="ECO:0000313" key="2">
    <source>
        <dbReference type="Proteomes" id="UP001218218"/>
    </source>
</evidence>
<organism evidence="1 2">
    <name type="scientific">Mycena albidolilacea</name>
    <dbReference type="NCBI Taxonomy" id="1033008"/>
    <lineage>
        <taxon>Eukaryota</taxon>
        <taxon>Fungi</taxon>
        <taxon>Dikarya</taxon>
        <taxon>Basidiomycota</taxon>
        <taxon>Agaricomycotina</taxon>
        <taxon>Agaricomycetes</taxon>
        <taxon>Agaricomycetidae</taxon>
        <taxon>Agaricales</taxon>
        <taxon>Marasmiineae</taxon>
        <taxon>Mycenaceae</taxon>
        <taxon>Mycena</taxon>
    </lineage>
</organism>
<comment type="caution">
    <text evidence="1">The sequence shown here is derived from an EMBL/GenBank/DDBJ whole genome shotgun (WGS) entry which is preliminary data.</text>
</comment>
<name>A0AAD6YX08_9AGAR</name>
<protein>
    <submittedName>
        <fullName evidence="1">Uncharacterized protein</fullName>
    </submittedName>
</protein>
<dbReference type="EMBL" id="JARIHO010000149">
    <property type="protein sequence ID" value="KAJ7300891.1"/>
    <property type="molecule type" value="Genomic_DNA"/>
</dbReference>
<gene>
    <name evidence="1" type="ORF">DFH08DRAFT_996557</name>
</gene>
<dbReference type="Proteomes" id="UP001218218">
    <property type="component" value="Unassembled WGS sequence"/>
</dbReference>
<evidence type="ECO:0000313" key="1">
    <source>
        <dbReference type="EMBL" id="KAJ7300891.1"/>
    </source>
</evidence>